<protein>
    <recommendedName>
        <fullName evidence="13">Cadherin domain-containing protein</fullName>
    </recommendedName>
</protein>
<evidence type="ECO:0000256" key="8">
    <source>
        <dbReference type="ARBA" id="ARBA00023136"/>
    </source>
</evidence>
<evidence type="ECO:0000256" key="4">
    <source>
        <dbReference type="ARBA" id="ARBA00022737"/>
    </source>
</evidence>
<evidence type="ECO:0000256" key="3">
    <source>
        <dbReference type="ARBA" id="ARBA00022692"/>
    </source>
</evidence>
<feature type="domain" description="Cadherin" evidence="13">
    <location>
        <begin position="28"/>
        <end position="127"/>
    </location>
</feature>
<feature type="domain" description="Cadherin" evidence="13">
    <location>
        <begin position="226"/>
        <end position="330"/>
    </location>
</feature>
<dbReference type="InterPro" id="IPR015919">
    <property type="entry name" value="Cadherin-like_sf"/>
</dbReference>
<keyword evidence="3 12" id="KW-0812">Transmembrane</keyword>
<dbReference type="FunFam" id="2.60.40.60:FF:000039">
    <property type="entry name" value="FAT atypical cadherin 3"/>
    <property type="match status" value="1"/>
</dbReference>
<dbReference type="Gene3D" id="2.60.40.60">
    <property type="entry name" value="Cadherins"/>
    <property type="match status" value="16"/>
</dbReference>
<evidence type="ECO:0000259" key="13">
    <source>
        <dbReference type="PROSITE" id="PS50268"/>
    </source>
</evidence>
<keyword evidence="2" id="KW-0245">EGF-like domain</keyword>
<evidence type="ECO:0000256" key="1">
    <source>
        <dbReference type="ARBA" id="ARBA00004167"/>
    </source>
</evidence>
<evidence type="ECO:0000256" key="5">
    <source>
        <dbReference type="ARBA" id="ARBA00022837"/>
    </source>
</evidence>
<dbReference type="FunFam" id="2.60.40.60:FF:000020">
    <property type="entry name" value="Dachsous cadherin-related 1b"/>
    <property type="match status" value="1"/>
</dbReference>
<dbReference type="GO" id="GO:0001736">
    <property type="term" value="P:establishment of planar polarity"/>
    <property type="evidence" value="ECO:0007669"/>
    <property type="project" value="UniProtKB-ARBA"/>
</dbReference>
<dbReference type="PANTHER" id="PTHR24026:SF133">
    <property type="entry name" value="CADHERIN-RELATED FAMILY MEMBER 2"/>
    <property type="match status" value="1"/>
</dbReference>
<feature type="domain" description="Cadherin" evidence="13">
    <location>
        <begin position="331"/>
        <end position="433"/>
    </location>
</feature>
<dbReference type="GO" id="GO:0007411">
    <property type="term" value="P:axon guidance"/>
    <property type="evidence" value="ECO:0007669"/>
    <property type="project" value="UniProtKB-ARBA"/>
</dbReference>
<organism evidence="14 15">
    <name type="scientific">Cercopithifilaria johnstoni</name>
    <dbReference type="NCBI Taxonomy" id="2874296"/>
    <lineage>
        <taxon>Eukaryota</taxon>
        <taxon>Metazoa</taxon>
        <taxon>Ecdysozoa</taxon>
        <taxon>Nematoda</taxon>
        <taxon>Chromadorea</taxon>
        <taxon>Rhabditida</taxon>
        <taxon>Spirurina</taxon>
        <taxon>Spiruromorpha</taxon>
        <taxon>Filarioidea</taxon>
        <taxon>Onchocercidae</taxon>
        <taxon>Cercopithifilaria</taxon>
    </lineage>
</organism>
<feature type="domain" description="Cadherin" evidence="13">
    <location>
        <begin position="1814"/>
        <end position="1916"/>
    </location>
</feature>
<dbReference type="SMART" id="SM00112">
    <property type="entry name" value="CA"/>
    <property type="match status" value="16"/>
</dbReference>
<evidence type="ECO:0000256" key="10">
    <source>
        <dbReference type="ARBA" id="ARBA00023180"/>
    </source>
</evidence>
<name>A0A8J2Q6S2_9BILA</name>
<dbReference type="FunFam" id="2.60.40.60:FF:000116">
    <property type="entry name" value="Dachsous cadherin-related 2"/>
    <property type="match status" value="1"/>
</dbReference>
<gene>
    <name evidence="14" type="ORF">CJOHNSTONI_LOCUS4245</name>
</gene>
<keyword evidence="5 11" id="KW-0106">Calcium</keyword>
<feature type="domain" description="Cadherin" evidence="13">
    <location>
        <begin position="1398"/>
        <end position="1500"/>
    </location>
</feature>
<evidence type="ECO:0000256" key="9">
    <source>
        <dbReference type="ARBA" id="ARBA00023157"/>
    </source>
</evidence>
<dbReference type="GO" id="GO:0005509">
    <property type="term" value="F:calcium ion binding"/>
    <property type="evidence" value="ECO:0007669"/>
    <property type="project" value="UniProtKB-UniRule"/>
</dbReference>
<feature type="domain" description="Cadherin" evidence="13">
    <location>
        <begin position="1713"/>
        <end position="1813"/>
    </location>
</feature>
<proteinExistence type="predicted"/>
<comment type="caution">
    <text evidence="14">The sequence shown here is derived from an EMBL/GenBank/DDBJ whole genome shotgun (WGS) entry which is preliminary data.</text>
</comment>
<feature type="domain" description="Cadherin" evidence="13">
    <location>
        <begin position="1093"/>
        <end position="1199"/>
    </location>
</feature>
<reference evidence="14" key="1">
    <citation type="submission" date="2021-09" db="EMBL/GenBank/DDBJ databases">
        <authorList>
            <consortium name="Pathogen Informatics"/>
        </authorList>
    </citation>
    <scope>NUCLEOTIDE SEQUENCE</scope>
</reference>
<feature type="domain" description="Cadherin" evidence="13">
    <location>
        <begin position="1300"/>
        <end position="1397"/>
    </location>
</feature>
<accession>A0A8J2Q6S2</accession>
<feature type="domain" description="Cadherin" evidence="13">
    <location>
        <begin position="1200"/>
        <end position="1300"/>
    </location>
</feature>
<feature type="domain" description="Cadherin" evidence="13">
    <location>
        <begin position="1602"/>
        <end position="1712"/>
    </location>
</feature>
<dbReference type="InterPro" id="IPR002126">
    <property type="entry name" value="Cadherin-like_dom"/>
</dbReference>
<dbReference type="GO" id="GO:0007163">
    <property type="term" value="P:establishment or maintenance of cell polarity"/>
    <property type="evidence" value="ECO:0007669"/>
    <property type="project" value="UniProtKB-ARBA"/>
</dbReference>
<evidence type="ECO:0000256" key="7">
    <source>
        <dbReference type="ARBA" id="ARBA00022989"/>
    </source>
</evidence>
<keyword evidence="7 12" id="KW-1133">Transmembrane helix</keyword>
<dbReference type="PRINTS" id="PR00205">
    <property type="entry name" value="CADHERIN"/>
</dbReference>
<dbReference type="GO" id="GO:0005886">
    <property type="term" value="C:plasma membrane"/>
    <property type="evidence" value="ECO:0007669"/>
    <property type="project" value="InterPro"/>
</dbReference>
<evidence type="ECO:0000256" key="2">
    <source>
        <dbReference type="ARBA" id="ARBA00022536"/>
    </source>
</evidence>
<feature type="domain" description="Cadherin" evidence="13">
    <location>
        <begin position="833"/>
        <end position="936"/>
    </location>
</feature>
<dbReference type="CDD" id="cd11304">
    <property type="entry name" value="Cadherin_repeat"/>
    <property type="match status" value="16"/>
</dbReference>
<dbReference type="GO" id="GO:0048513">
    <property type="term" value="P:animal organ development"/>
    <property type="evidence" value="ECO:0007669"/>
    <property type="project" value="UniProtKB-ARBA"/>
</dbReference>
<comment type="subcellular location">
    <subcellularLocation>
        <location evidence="1">Membrane</location>
        <topology evidence="1">Single-pass membrane protein</topology>
    </subcellularLocation>
</comment>
<evidence type="ECO:0000313" key="14">
    <source>
        <dbReference type="EMBL" id="CAG9534070.1"/>
    </source>
</evidence>
<dbReference type="SUPFAM" id="SSF49313">
    <property type="entry name" value="Cadherin-like"/>
    <property type="match status" value="16"/>
</dbReference>
<dbReference type="PROSITE" id="PS50268">
    <property type="entry name" value="CADHERIN_2"/>
    <property type="match status" value="17"/>
</dbReference>
<evidence type="ECO:0000313" key="15">
    <source>
        <dbReference type="Proteomes" id="UP000746747"/>
    </source>
</evidence>
<feature type="domain" description="Cadherin" evidence="13">
    <location>
        <begin position="1502"/>
        <end position="1601"/>
    </location>
</feature>
<keyword evidence="15" id="KW-1185">Reference proteome</keyword>
<sequence length="2153" mass="241606">MDAEDGRSSQALVNIHVEDVNDNAPVFYPEQYNVSVREDVEIGSSLVLLSANDADSGTYGEILYRFVTKESDAFRLDAKSGYLYVKKNLSKDYNLRVEAVDGGGMVSEKQAVVYITVISNLTPTPQFTSTLYQISVLEETLPGTVIGEVKAEGSLPINYSVYSGDSDYFFAIDAKNGEINVAQYLDVDKWEQLLLNIQARMDGGGVNYTQVLIKLTDTNDNAPVFEMDKVESYIYENHPIHQPFFAIQAYDKDRGKNGEVIYTLLQNEPPCPVLVMPLSGELTLMANLDFETINKYYLVIQARDQGIPPLTSNISVVLNVLDINDNRPEFKKEMYSVEVPEDVQLMTDILTIQAEDLDSEQNARISYRLSKENRNFDIHPVKGNIFVKATLDREMIAEYRLLIIARDYGKPELSSQAVVHIKILDINDNSPSCPTANSFTLTNNIDVGEIFEKVIATDPDEGLNGSLLYRLHVEDVNFAIKENGELFLKKKLSEKDYRKEIRLSVVVLDRNGDMQSRSTICPIRIIVGKMHSKVEFLEPMDRIIKIDGKCASGCLLKVLNATDVARWEIEMSDISSNFEISNNTLRTSTYFNATTIKDSRTLSIIAFDNDGHQKQITFTIHISILGISHLGDKTTVIRISRTIPVGSKLVKLSNERNSETFWHLENETDAFYLDSITSTLYLTTSIRWARDKSYLLKVQKWDSQDHYQIEQQNVYIEVEPANIHWPHFSDCPRFFTIEENERTGSIIGKVSAEDAEEDTAGQLSYSIVEGSKGLFSIDPDTAEILLIRSLHWKKDLSLFLVVEAKDNYRDVTKRSHCVVFIDVEDTNDHQPQFLSSQKITINNNFIDGDIIHHVVATDDDAGDNAKITYALVEGNTDDAFIIDPNTGTLALRHRFNGERSIRIRASDNGVPPKYMEKNITAKFDSGHRQWRFFPQRKYFISMNNSATPGTVLFDFFVKMTASGEERLIDWASIHLSVIGSNQYPPRISSSSCGNLTIRENVAAKHLTRIYAWDEDDGSDGEIFYKIVAGNENSAFYLNSSTGLLSCRELDRELQSHYFLVITAEDQGIPRRADTCTLRITVTDENDNVPVFDDTIPTLIEINDNRQLGEILGRLSATDQDEGPNGKITYSIVDDISGLLDIRADTGEIIFARDYLLAQSNYTVTVKAEDQGVSRVLSSEFDIQLHLIRSKSEPALEPQFLSEHYIGFINEGEQRGQFVLQVRSLDRLTEDTPLAYSIVSGNIDAAFDVDDNGRITTAQELDYEIENVYTLKVIGTGSVKNTPETDVHIRVINTNDNVPSFPMLKTRKLFESATYGTLVGTAVATDVDADTQLEYSLLSSDDLFEIDPFTGKIFLIQNLDYETNKEHTIHIQVTDGENTSRATLRIIVEDVNDNVPQFEEQFYLINIARDVEFGSTIAKIRANDPDTGLAGTVRYELAMNSVKGFRIDPELGDLLVIGKLEDQSTYYLKVHAFDWGKPVQSSVVAVQINVGIEDYDRKPIRFTETSFNFTIPENTHPYTEIGKVTLMGQLPTNTLLRIQNFEHANIFEISSDGSVFLKYPIDAEFKSEFEFSVEASSPYAIYNSSAKVYVKVADLNDNVPYFTEKINEITINAGMVRNEVLARFVATDSDSGDNGRVSYQVLSGNDYGMFNLNSSSGILYLEKNVDIEEMYLNDNLNNLLIAAFDNGAPPRFNWTSVRIRFDSNFSSASAPFFVVSQYEASIFEDLPKGSVVLRSKAVNKLGLSDSNWVYTVTDTNESFACNRSTGYIELIKDLDFETQTKYEFILKVQDNRNRSATVSVRIRVLGIDEYPPIFTKTNYVLQIPKNSQIGQRIGVISATDHDSGINGVIRYEIQGSAARYLDIDPSTGQIVLSHTPHYRTATNVTSDELIVIASSSAKQSSWTKVIIKIGDFSPPDVLLTTKTLTVTQILTIGSLLLLFFLLFALILLIINMKTKSRTKPKKQVYSINKDNFAVVGDLNRSSLCHERETQLVPLPSSPYAKFKNSSSSFTHANNNSAKFTFKSPMETQMGNHPASYSMPDSGIDLDDISITSSVTDYLNQVGVTPNKYFESNQGSSRGPFAVCKDEVHGDPEINDLIYAKVDEILSPASRMNACFTSNSSINICSFNANVVNSDSVPVFQPLSELLLDMKKQRH</sequence>
<keyword evidence="6" id="KW-0130">Cell adhesion</keyword>
<feature type="transmembrane region" description="Helical" evidence="12">
    <location>
        <begin position="1928"/>
        <end position="1951"/>
    </location>
</feature>
<dbReference type="PANTHER" id="PTHR24026">
    <property type="entry name" value="FAT ATYPICAL CADHERIN-RELATED"/>
    <property type="match status" value="1"/>
</dbReference>
<keyword evidence="9" id="KW-1015">Disulfide bond</keyword>
<dbReference type="PROSITE" id="PS00232">
    <property type="entry name" value="CADHERIN_1"/>
    <property type="match status" value="6"/>
</dbReference>
<evidence type="ECO:0000256" key="6">
    <source>
        <dbReference type="ARBA" id="ARBA00022889"/>
    </source>
</evidence>
<evidence type="ECO:0000256" key="11">
    <source>
        <dbReference type="PROSITE-ProRule" id="PRU00043"/>
    </source>
</evidence>
<keyword evidence="8 12" id="KW-0472">Membrane</keyword>
<feature type="domain" description="Cadherin" evidence="13">
    <location>
        <begin position="3"/>
        <end position="27"/>
    </location>
</feature>
<feature type="domain" description="Cadherin" evidence="13">
    <location>
        <begin position="729"/>
        <end position="833"/>
    </location>
</feature>
<dbReference type="Pfam" id="PF00028">
    <property type="entry name" value="Cadherin"/>
    <property type="match status" value="13"/>
</dbReference>
<dbReference type="GO" id="GO:0007156">
    <property type="term" value="P:homophilic cell adhesion via plasma membrane adhesion molecules"/>
    <property type="evidence" value="ECO:0007669"/>
    <property type="project" value="InterPro"/>
</dbReference>
<keyword evidence="4" id="KW-0677">Repeat</keyword>
<keyword evidence="10" id="KW-0325">Glycoprotein</keyword>
<dbReference type="InterPro" id="IPR020894">
    <property type="entry name" value="Cadherin_CS"/>
</dbReference>
<feature type="domain" description="Cadherin" evidence="13">
    <location>
        <begin position="433"/>
        <end position="541"/>
    </location>
</feature>
<dbReference type="OrthoDB" id="6252479at2759"/>
<dbReference type="EMBL" id="CAKAEH010001286">
    <property type="protein sequence ID" value="CAG9534070.1"/>
    <property type="molecule type" value="Genomic_DNA"/>
</dbReference>
<feature type="domain" description="Cadherin" evidence="13">
    <location>
        <begin position="989"/>
        <end position="1091"/>
    </location>
</feature>
<evidence type="ECO:0000256" key="12">
    <source>
        <dbReference type="SAM" id="Phobius"/>
    </source>
</evidence>
<dbReference type="FunFam" id="2.60.40.60:FF:000015">
    <property type="entry name" value="FAT atypical cadherin 1"/>
    <property type="match status" value="1"/>
</dbReference>
<dbReference type="GO" id="GO:0048589">
    <property type="term" value="P:developmental growth"/>
    <property type="evidence" value="ECO:0007669"/>
    <property type="project" value="UniProtKB-ARBA"/>
</dbReference>
<dbReference type="Proteomes" id="UP000746747">
    <property type="component" value="Unassembled WGS sequence"/>
</dbReference>
<feature type="domain" description="Cadherin" evidence="13">
    <location>
        <begin position="128"/>
        <end position="225"/>
    </location>
</feature>